<dbReference type="Pfam" id="PF07690">
    <property type="entry name" value="MFS_1"/>
    <property type="match status" value="1"/>
</dbReference>
<organism evidence="7 8">
    <name type="scientific">Suillus luteus UH-Slu-Lm8-n1</name>
    <dbReference type="NCBI Taxonomy" id="930992"/>
    <lineage>
        <taxon>Eukaryota</taxon>
        <taxon>Fungi</taxon>
        <taxon>Dikarya</taxon>
        <taxon>Basidiomycota</taxon>
        <taxon>Agaricomycotina</taxon>
        <taxon>Agaricomycetes</taxon>
        <taxon>Agaricomycetidae</taxon>
        <taxon>Boletales</taxon>
        <taxon>Suillineae</taxon>
        <taxon>Suillaceae</taxon>
        <taxon>Suillus</taxon>
    </lineage>
</organism>
<dbReference type="HOGENOM" id="CLU_1670549_0_0_1"/>
<dbReference type="EMBL" id="KN835270">
    <property type="protein sequence ID" value="KIK41376.1"/>
    <property type="molecule type" value="Genomic_DNA"/>
</dbReference>
<dbReference type="InterPro" id="IPR011701">
    <property type="entry name" value="MFS"/>
</dbReference>
<feature type="domain" description="Major facilitator superfamily (MFS) profile" evidence="6">
    <location>
        <begin position="1"/>
        <end position="158"/>
    </location>
</feature>
<reference evidence="7 8" key="1">
    <citation type="submission" date="2014-04" db="EMBL/GenBank/DDBJ databases">
        <authorList>
            <consortium name="DOE Joint Genome Institute"/>
            <person name="Kuo A."/>
            <person name="Ruytinx J."/>
            <person name="Rineau F."/>
            <person name="Colpaert J."/>
            <person name="Kohler A."/>
            <person name="Nagy L.G."/>
            <person name="Floudas D."/>
            <person name="Copeland A."/>
            <person name="Barry K.W."/>
            <person name="Cichocki N."/>
            <person name="Veneault-Fourrey C."/>
            <person name="LaButti K."/>
            <person name="Lindquist E.A."/>
            <person name="Lipzen A."/>
            <person name="Lundell T."/>
            <person name="Morin E."/>
            <person name="Murat C."/>
            <person name="Sun H."/>
            <person name="Tunlid A."/>
            <person name="Henrissat B."/>
            <person name="Grigoriev I.V."/>
            <person name="Hibbett D.S."/>
            <person name="Martin F."/>
            <person name="Nordberg H.P."/>
            <person name="Cantor M.N."/>
            <person name="Hua S.X."/>
        </authorList>
    </citation>
    <scope>NUCLEOTIDE SEQUENCE [LARGE SCALE GENOMIC DNA]</scope>
    <source>
        <strain evidence="7 8">UH-Slu-Lm8-n1</strain>
    </source>
</reference>
<keyword evidence="2 5" id="KW-0812">Transmembrane</keyword>
<evidence type="ECO:0000256" key="3">
    <source>
        <dbReference type="ARBA" id="ARBA00022989"/>
    </source>
</evidence>
<dbReference type="PANTHER" id="PTHR23502:SF64">
    <property type="entry name" value="TRANSPORTER, PUTATIVE (AFU_ORTHOLOGUE AFUA_3G11760)-RELATED"/>
    <property type="match status" value="1"/>
</dbReference>
<dbReference type="AlphaFoldDB" id="A0A0D0AHQ9"/>
<accession>A0A0D0AHQ9</accession>
<feature type="transmembrane region" description="Helical" evidence="5">
    <location>
        <begin position="136"/>
        <end position="156"/>
    </location>
</feature>
<sequence>MPFLCVGSYGVAMSTSLRSLLFWRFVQTFGCSGGIPLGAGVIGDIYKLEERGTAIGVFFGATLFGFAVAPFLGGAAAQYWSWRNLHHSLAAWGLLELLLIYLWFPETSHPGTLGIDRLTRRRWIHITWVNPISSLWLLRSPNLFAVVSVFTMYVVYSL</sequence>
<dbReference type="SUPFAM" id="SSF103473">
    <property type="entry name" value="MFS general substrate transporter"/>
    <property type="match status" value="1"/>
</dbReference>
<dbReference type="PANTHER" id="PTHR23502">
    <property type="entry name" value="MAJOR FACILITATOR SUPERFAMILY"/>
    <property type="match status" value="1"/>
</dbReference>
<evidence type="ECO:0000313" key="7">
    <source>
        <dbReference type="EMBL" id="KIK41376.1"/>
    </source>
</evidence>
<proteinExistence type="predicted"/>
<dbReference type="InterPro" id="IPR020846">
    <property type="entry name" value="MFS_dom"/>
</dbReference>
<dbReference type="OrthoDB" id="3066029at2759"/>
<dbReference type="Gene3D" id="1.20.1720.10">
    <property type="entry name" value="Multidrug resistance protein D"/>
    <property type="match status" value="1"/>
</dbReference>
<dbReference type="PROSITE" id="PS50850">
    <property type="entry name" value="MFS"/>
    <property type="match status" value="1"/>
</dbReference>
<evidence type="ECO:0000256" key="2">
    <source>
        <dbReference type="ARBA" id="ARBA00022692"/>
    </source>
</evidence>
<feature type="transmembrane region" description="Helical" evidence="5">
    <location>
        <begin position="21"/>
        <end position="42"/>
    </location>
</feature>
<dbReference type="InterPro" id="IPR036259">
    <property type="entry name" value="MFS_trans_sf"/>
</dbReference>
<dbReference type="Proteomes" id="UP000054485">
    <property type="component" value="Unassembled WGS sequence"/>
</dbReference>
<dbReference type="InParanoid" id="A0A0D0AHQ9"/>
<feature type="transmembrane region" description="Helical" evidence="5">
    <location>
        <begin position="85"/>
        <end position="104"/>
    </location>
</feature>
<gene>
    <name evidence="7" type="ORF">CY34DRAFT_206558</name>
</gene>
<name>A0A0D0AHQ9_9AGAM</name>
<evidence type="ECO:0000313" key="8">
    <source>
        <dbReference type="Proteomes" id="UP000054485"/>
    </source>
</evidence>
<evidence type="ECO:0000259" key="6">
    <source>
        <dbReference type="PROSITE" id="PS50850"/>
    </source>
</evidence>
<keyword evidence="3 5" id="KW-1133">Transmembrane helix</keyword>
<keyword evidence="4 5" id="KW-0472">Membrane</keyword>
<dbReference type="GO" id="GO:0005886">
    <property type="term" value="C:plasma membrane"/>
    <property type="evidence" value="ECO:0007669"/>
    <property type="project" value="TreeGrafter"/>
</dbReference>
<evidence type="ECO:0000256" key="4">
    <source>
        <dbReference type="ARBA" id="ARBA00023136"/>
    </source>
</evidence>
<comment type="subcellular location">
    <subcellularLocation>
        <location evidence="1">Membrane</location>
        <topology evidence="1">Multi-pass membrane protein</topology>
    </subcellularLocation>
</comment>
<dbReference type="GO" id="GO:0022857">
    <property type="term" value="F:transmembrane transporter activity"/>
    <property type="evidence" value="ECO:0007669"/>
    <property type="project" value="InterPro"/>
</dbReference>
<evidence type="ECO:0000256" key="1">
    <source>
        <dbReference type="ARBA" id="ARBA00004141"/>
    </source>
</evidence>
<keyword evidence="8" id="KW-1185">Reference proteome</keyword>
<dbReference type="STRING" id="930992.A0A0D0AHQ9"/>
<evidence type="ECO:0000256" key="5">
    <source>
        <dbReference type="SAM" id="Phobius"/>
    </source>
</evidence>
<reference evidence="8" key="2">
    <citation type="submission" date="2015-01" db="EMBL/GenBank/DDBJ databases">
        <title>Evolutionary Origins and Diversification of the Mycorrhizal Mutualists.</title>
        <authorList>
            <consortium name="DOE Joint Genome Institute"/>
            <consortium name="Mycorrhizal Genomics Consortium"/>
            <person name="Kohler A."/>
            <person name="Kuo A."/>
            <person name="Nagy L.G."/>
            <person name="Floudas D."/>
            <person name="Copeland A."/>
            <person name="Barry K.W."/>
            <person name="Cichocki N."/>
            <person name="Veneault-Fourrey C."/>
            <person name="LaButti K."/>
            <person name="Lindquist E.A."/>
            <person name="Lipzen A."/>
            <person name="Lundell T."/>
            <person name="Morin E."/>
            <person name="Murat C."/>
            <person name="Riley R."/>
            <person name="Ohm R."/>
            <person name="Sun H."/>
            <person name="Tunlid A."/>
            <person name="Henrissat B."/>
            <person name="Grigoriev I.V."/>
            <person name="Hibbett D.S."/>
            <person name="Martin F."/>
        </authorList>
    </citation>
    <scope>NUCLEOTIDE SEQUENCE [LARGE SCALE GENOMIC DNA]</scope>
    <source>
        <strain evidence="8">UH-Slu-Lm8-n1</strain>
    </source>
</reference>
<feature type="transmembrane region" description="Helical" evidence="5">
    <location>
        <begin position="54"/>
        <end position="73"/>
    </location>
</feature>
<protein>
    <recommendedName>
        <fullName evidence="6">Major facilitator superfamily (MFS) profile domain-containing protein</fullName>
    </recommendedName>
</protein>